<gene>
    <name evidence="1" type="ORF">V144x_35570</name>
</gene>
<sequence length="240" mass="26973">MATISEIIRCHQEFAAAQNTVDLLPRKVDLALQTCRAALVTLEYRLADIDYPVKSLILDPDQGQADRMAQLEAHTRRTIPAVLKQLWDVIGGISFIDLDDYTHVDFWDGLEITGAKEFCDGVCVENCSPKLLEYIMDDFDAHQEDDAESEFIFTFAPDGYHKDDISGGPPYGLNAGEWLPLVCNFEWTGYRRPESVNSMSTDFMGYLRTAILECGGFPGLLGHPKFEPIRMRLVEGLPAF</sequence>
<reference evidence="1 2" key="1">
    <citation type="submission" date="2019-03" db="EMBL/GenBank/DDBJ databases">
        <title>Deep-cultivation of Planctomycetes and their phenomic and genomic characterization uncovers novel biology.</title>
        <authorList>
            <person name="Wiegand S."/>
            <person name="Jogler M."/>
            <person name="Boedeker C."/>
            <person name="Pinto D."/>
            <person name="Vollmers J."/>
            <person name="Rivas-Marin E."/>
            <person name="Kohn T."/>
            <person name="Peeters S.H."/>
            <person name="Heuer A."/>
            <person name="Rast P."/>
            <person name="Oberbeckmann S."/>
            <person name="Bunk B."/>
            <person name="Jeske O."/>
            <person name="Meyerdierks A."/>
            <person name="Storesund J.E."/>
            <person name="Kallscheuer N."/>
            <person name="Luecker S."/>
            <person name="Lage O.M."/>
            <person name="Pohl T."/>
            <person name="Merkel B.J."/>
            <person name="Hornburger P."/>
            <person name="Mueller R.-W."/>
            <person name="Bruemmer F."/>
            <person name="Labrenz M."/>
            <person name="Spormann A.M."/>
            <person name="Op den Camp H."/>
            <person name="Overmann J."/>
            <person name="Amann R."/>
            <person name="Jetten M.S.M."/>
            <person name="Mascher T."/>
            <person name="Medema M.H."/>
            <person name="Devos D.P."/>
            <person name="Kaster A.-K."/>
            <person name="Ovreas L."/>
            <person name="Rohde M."/>
            <person name="Galperin M.Y."/>
            <person name="Jogler C."/>
        </authorList>
    </citation>
    <scope>NUCLEOTIDE SEQUENCE [LARGE SCALE GENOMIC DNA]</scope>
    <source>
        <strain evidence="1 2">V144</strain>
    </source>
</reference>
<dbReference type="KEGG" id="gaw:V144x_35570"/>
<evidence type="ECO:0000313" key="1">
    <source>
        <dbReference type="EMBL" id="QDT98073.1"/>
    </source>
</evidence>
<proteinExistence type="predicted"/>
<dbReference type="EMBL" id="CP037920">
    <property type="protein sequence ID" value="QDT98073.1"/>
    <property type="molecule type" value="Genomic_DNA"/>
</dbReference>
<dbReference type="Proteomes" id="UP000318704">
    <property type="component" value="Chromosome"/>
</dbReference>
<dbReference type="AlphaFoldDB" id="A0A517VYJ6"/>
<protein>
    <submittedName>
        <fullName evidence="1">Uncharacterized protein</fullName>
    </submittedName>
</protein>
<evidence type="ECO:0000313" key="2">
    <source>
        <dbReference type="Proteomes" id="UP000318704"/>
    </source>
</evidence>
<accession>A0A517VYJ6</accession>
<name>A0A517VYJ6_9PLAN</name>
<organism evidence="1 2">
    <name type="scientific">Gimesia aquarii</name>
    <dbReference type="NCBI Taxonomy" id="2527964"/>
    <lineage>
        <taxon>Bacteria</taxon>
        <taxon>Pseudomonadati</taxon>
        <taxon>Planctomycetota</taxon>
        <taxon>Planctomycetia</taxon>
        <taxon>Planctomycetales</taxon>
        <taxon>Planctomycetaceae</taxon>
        <taxon>Gimesia</taxon>
    </lineage>
</organism>